<evidence type="ECO:0000313" key="6">
    <source>
        <dbReference type="EMBL" id="TVO78667.1"/>
    </source>
</evidence>
<keyword evidence="7" id="KW-1185">Reference proteome</keyword>
<reference evidence="6 7" key="1">
    <citation type="submission" date="2019-07" db="EMBL/GenBank/DDBJ databases">
        <title>The pathways for chlorine oxyanion respiration interact through the shared metabolite chlorate.</title>
        <authorList>
            <person name="Barnum T.P."/>
            <person name="Cheng Y."/>
            <person name="Hill K.A."/>
            <person name="Lucas L.N."/>
            <person name="Carlson H.K."/>
            <person name="Coates J.D."/>
        </authorList>
    </citation>
    <scope>NUCLEOTIDE SEQUENCE [LARGE SCALE GENOMIC DNA]</scope>
    <source>
        <strain evidence="6 7">BK-1</strain>
    </source>
</reference>
<dbReference type="PIRSF" id="PIRSF006278">
    <property type="entry name" value="ACCD_DCysDesulf"/>
    <property type="match status" value="1"/>
</dbReference>
<dbReference type="InterPro" id="IPR027278">
    <property type="entry name" value="ACCD_DCysDesulf"/>
</dbReference>
<dbReference type="OrthoDB" id="9801249at2"/>
<comment type="caution">
    <text evidence="6">The sequence shown here is derived from an EMBL/GenBank/DDBJ whole genome shotgun (WGS) entry which is preliminary data.</text>
</comment>
<proteinExistence type="inferred from homology"/>
<comment type="cofactor">
    <cofactor evidence="1">
        <name>pyridoxal 5'-phosphate</name>
        <dbReference type="ChEBI" id="CHEBI:597326"/>
    </cofactor>
</comment>
<dbReference type="Proteomes" id="UP000316649">
    <property type="component" value="Unassembled WGS sequence"/>
</dbReference>
<comment type="similarity">
    <text evidence="2">Belongs to the ACC deaminase/D-cysteine desulfhydrase family.</text>
</comment>
<dbReference type="InterPro" id="IPR036052">
    <property type="entry name" value="TrpB-like_PALP_sf"/>
</dbReference>
<dbReference type="EMBL" id="VMNH01000002">
    <property type="protein sequence ID" value="TVO78667.1"/>
    <property type="molecule type" value="Genomic_DNA"/>
</dbReference>
<dbReference type="Gene3D" id="3.40.50.1100">
    <property type="match status" value="2"/>
</dbReference>
<dbReference type="GO" id="GO:0019148">
    <property type="term" value="F:D-cysteine desulfhydrase activity"/>
    <property type="evidence" value="ECO:0007669"/>
    <property type="project" value="TreeGrafter"/>
</dbReference>
<dbReference type="PANTHER" id="PTHR43780">
    <property type="entry name" value="1-AMINOCYCLOPROPANE-1-CARBOXYLATE DEAMINASE-RELATED"/>
    <property type="match status" value="1"/>
</dbReference>
<sequence>MTEMIFNQPLQQLITGHLDPELNWHSRCHPIKGYLPQYDTAPLFIKREDELNANAVGTKHRKYLSLLPNLQHSGIKQVILIGSAHSNNVFGLSQMLLSLGYQVTALVKAPGNRALTGNHLLLNMLLPPSQIVYLTHQEWPKVLQMAEAMSLKLNRQGIKTTVIPEGGYSEAVLPGILTLAGDIQKNSDQLNTQFEGIWTDSGTGVSAIGLLLGMRLLGITEPTVHITQIAGTPEEFHQRYRQFEKWMEKLQRSPLPKPAPKVRLLRPATAASYGSINKTLLKESWIIARETGLLMDPVYSVKHLYTVKCEMMLAQPIGPQLVLYNGGTLGMSGFQSQLASQESIV</sequence>
<evidence type="ECO:0000256" key="4">
    <source>
        <dbReference type="PIRSR" id="PIRSR006278-1"/>
    </source>
</evidence>
<organism evidence="6 7">
    <name type="scientific">Sedimenticola selenatireducens</name>
    <dbReference type="NCBI Taxonomy" id="191960"/>
    <lineage>
        <taxon>Bacteria</taxon>
        <taxon>Pseudomonadati</taxon>
        <taxon>Pseudomonadota</taxon>
        <taxon>Gammaproteobacteria</taxon>
        <taxon>Chromatiales</taxon>
        <taxon>Sedimenticolaceae</taxon>
        <taxon>Sedimenticola</taxon>
    </lineage>
</organism>
<evidence type="ECO:0000256" key="3">
    <source>
        <dbReference type="ARBA" id="ARBA00022898"/>
    </source>
</evidence>
<evidence type="ECO:0008006" key="8">
    <source>
        <dbReference type="Google" id="ProtNLM"/>
    </source>
</evidence>
<feature type="modified residue" description="N6-(pyridoxal phosphate)lysine" evidence="5">
    <location>
        <position position="59"/>
    </location>
</feature>
<name>A0A557SMM0_9GAMM</name>
<dbReference type="SUPFAM" id="SSF53686">
    <property type="entry name" value="Tryptophan synthase beta subunit-like PLP-dependent enzymes"/>
    <property type="match status" value="1"/>
</dbReference>
<evidence type="ECO:0000256" key="1">
    <source>
        <dbReference type="ARBA" id="ARBA00001933"/>
    </source>
</evidence>
<evidence type="ECO:0000256" key="5">
    <source>
        <dbReference type="PIRSR" id="PIRSR006278-2"/>
    </source>
</evidence>
<dbReference type="AlphaFoldDB" id="A0A557SMM0"/>
<dbReference type="RefSeq" id="WP_144357025.1">
    <property type="nucleotide sequence ID" value="NZ_VMNH01000002.1"/>
</dbReference>
<accession>A0A557SMM0</accession>
<evidence type="ECO:0000256" key="2">
    <source>
        <dbReference type="ARBA" id="ARBA00008639"/>
    </source>
</evidence>
<feature type="active site" description="Nucleophile" evidence="4">
    <location>
        <position position="86"/>
    </location>
</feature>
<keyword evidence="3 5" id="KW-0663">Pyridoxal phosphate</keyword>
<protein>
    <recommendedName>
        <fullName evidence="8">Pyridoxal-phosphate dependent enzyme</fullName>
    </recommendedName>
</protein>
<gene>
    <name evidence="6" type="ORF">FHP88_00450</name>
</gene>
<dbReference type="PANTHER" id="PTHR43780:SF2">
    <property type="entry name" value="1-AMINOCYCLOPROPANE-1-CARBOXYLATE DEAMINASE-RELATED"/>
    <property type="match status" value="1"/>
</dbReference>
<evidence type="ECO:0000313" key="7">
    <source>
        <dbReference type="Proteomes" id="UP000316649"/>
    </source>
</evidence>